<evidence type="ECO:0000313" key="1">
    <source>
        <dbReference type="EMBL" id="KLO05527.1"/>
    </source>
</evidence>
<accession>A0A0H2R2F6</accession>
<sequence>MDTNSPEDNRDADASCIWTQVSTAVSTVKDEIKIMDENLQERLERRNLDEKEYRSSLQTRMDQCRLAMKESFAQLESDLAAQRDAFVKKMELRLEEDRRELRIIAEKSRLNFLMDQIALRKKFAARLGTLGVVNPQQSRRQANRASQKPRRRPIERKKALVIVDVSAVVNVKPSPSLPFLYYLQSAPSLHLSDLQISFRPSRTRIMFRSCQVLIQQLLSLPSTQGHLYTLFSLPSHSISCTISTTSIITRKT</sequence>
<dbReference type="InParanoid" id="A0A0H2R2F6"/>
<evidence type="ECO:0008006" key="3">
    <source>
        <dbReference type="Google" id="ProtNLM"/>
    </source>
</evidence>
<dbReference type="AlphaFoldDB" id="A0A0H2R2F6"/>
<dbReference type="EMBL" id="KQ086296">
    <property type="protein sequence ID" value="KLO05527.1"/>
    <property type="molecule type" value="Genomic_DNA"/>
</dbReference>
<proteinExistence type="predicted"/>
<protein>
    <recommendedName>
        <fullName evidence="3">GDP/GTP exchange factor Sec2 N-terminal domain-containing protein</fullName>
    </recommendedName>
</protein>
<organism evidence="1 2">
    <name type="scientific">Schizopora paradoxa</name>
    <dbReference type="NCBI Taxonomy" id="27342"/>
    <lineage>
        <taxon>Eukaryota</taxon>
        <taxon>Fungi</taxon>
        <taxon>Dikarya</taxon>
        <taxon>Basidiomycota</taxon>
        <taxon>Agaricomycotina</taxon>
        <taxon>Agaricomycetes</taxon>
        <taxon>Hymenochaetales</taxon>
        <taxon>Schizoporaceae</taxon>
        <taxon>Schizopora</taxon>
    </lineage>
</organism>
<gene>
    <name evidence="1" type="ORF">SCHPADRAFT_722441</name>
</gene>
<reference evidence="1 2" key="1">
    <citation type="submission" date="2015-04" db="EMBL/GenBank/DDBJ databases">
        <title>Complete genome sequence of Schizopora paradoxa KUC8140, a cosmopolitan wood degrader in East Asia.</title>
        <authorList>
            <consortium name="DOE Joint Genome Institute"/>
            <person name="Min B."/>
            <person name="Park H."/>
            <person name="Jang Y."/>
            <person name="Kim J.-J."/>
            <person name="Kim K.H."/>
            <person name="Pangilinan J."/>
            <person name="Lipzen A."/>
            <person name="Riley R."/>
            <person name="Grigoriev I.V."/>
            <person name="Spatafora J.W."/>
            <person name="Choi I.-G."/>
        </authorList>
    </citation>
    <scope>NUCLEOTIDE SEQUENCE [LARGE SCALE GENOMIC DNA]</scope>
    <source>
        <strain evidence="1 2">KUC8140</strain>
    </source>
</reference>
<keyword evidence="2" id="KW-1185">Reference proteome</keyword>
<name>A0A0H2R2F6_9AGAM</name>
<dbReference type="Proteomes" id="UP000053477">
    <property type="component" value="Unassembled WGS sequence"/>
</dbReference>
<evidence type="ECO:0000313" key="2">
    <source>
        <dbReference type="Proteomes" id="UP000053477"/>
    </source>
</evidence>